<comment type="caution">
    <text evidence="2">The sequence shown here is derived from an EMBL/GenBank/DDBJ whole genome shotgun (WGS) entry which is preliminary data.</text>
</comment>
<dbReference type="Pfam" id="PF00583">
    <property type="entry name" value="Acetyltransf_1"/>
    <property type="match status" value="1"/>
</dbReference>
<evidence type="ECO:0000313" key="3">
    <source>
        <dbReference type="Proteomes" id="UP000826793"/>
    </source>
</evidence>
<dbReference type="PROSITE" id="PS51186">
    <property type="entry name" value="GNAT"/>
    <property type="match status" value="1"/>
</dbReference>
<dbReference type="InterPro" id="IPR016181">
    <property type="entry name" value="Acyl_CoA_acyltransferase"/>
</dbReference>
<reference evidence="2" key="1">
    <citation type="journal article" date="2021" name="PeerJ">
        <title>Extensive microbial diversity within the chicken gut microbiome revealed by metagenomics and culture.</title>
        <authorList>
            <person name="Gilroy R."/>
            <person name="Ravi A."/>
            <person name="Getino M."/>
            <person name="Pursley I."/>
            <person name="Horton D.L."/>
            <person name="Alikhan N.F."/>
            <person name="Baker D."/>
            <person name="Gharbi K."/>
            <person name="Hall N."/>
            <person name="Watson M."/>
            <person name="Adriaenssens E.M."/>
            <person name="Foster-Nyarko E."/>
            <person name="Jarju S."/>
            <person name="Secka A."/>
            <person name="Antonio M."/>
            <person name="Oren A."/>
            <person name="Chaudhuri R.R."/>
            <person name="La Ragione R."/>
            <person name="Hildebrand F."/>
            <person name="Pallen M.J."/>
        </authorList>
    </citation>
    <scope>NUCLEOTIDE SEQUENCE</scope>
    <source>
        <strain evidence="2">CHK185-1770</strain>
    </source>
</reference>
<dbReference type="Proteomes" id="UP000826793">
    <property type="component" value="Unassembled WGS sequence"/>
</dbReference>
<evidence type="ECO:0000259" key="1">
    <source>
        <dbReference type="PROSITE" id="PS51186"/>
    </source>
</evidence>
<name>A0A9D2MW27_9FIRM</name>
<reference evidence="2" key="2">
    <citation type="submission" date="2021-04" db="EMBL/GenBank/DDBJ databases">
        <authorList>
            <person name="Gilroy R."/>
        </authorList>
    </citation>
    <scope>NUCLEOTIDE SEQUENCE</scope>
    <source>
        <strain evidence="2">CHK185-1770</strain>
    </source>
</reference>
<dbReference type="Gene3D" id="3.40.630.30">
    <property type="match status" value="1"/>
</dbReference>
<gene>
    <name evidence="2" type="ORF">H9710_02115</name>
</gene>
<organism evidence="2 3">
    <name type="scientific">Candidatus Acutalibacter pullicola</name>
    <dbReference type="NCBI Taxonomy" id="2838417"/>
    <lineage>
        <taxon>Bacteria</taxon>
        <taxon>Bacillati</taxon>
        <taxon>Bacillota</taxon>
        <taxon>Clostridia</taxon>
        <taxon>Eubacteriales</taxon>
        <taxon>Acutalibacteraceae</taxon>
        <taxon>Acutalibacter</taxon>
    </lineage>
</organism>
<proteinExistence type="predicted"/>
<accession>A0A9D2MW27</accession>
<dbReference type="GO" id="GO:0016747">
    <property type="term" value="F:acyltransferase activity, transferring groups other than amino-acyl groups"/>
    <property type="evidence" value="ECO:0007669"/>
    <property type="project" value="InterPro"/>
</dbReference>
<dbReference type="AlphaFoldDB" id="A0A9D2MW27"/>
<evidence type="ECO:0000313" key="2">
    <source>
        <dbReference type="EMBL" id="HJB97355.1"/>
    </source>
</evidence>
<sequence>MFRFVPSASMKVELLPGQEKWLSTPEKIAKQTQRPDVEAFAIYRGEELVGFALLRQLEDDTWFLWDYAIGKDCQNQGLGTAALEELIALFQREKGLKKMVTTYLWGNGPAKQLYEKVGFRQFQVWDEPGCHEVDLEYIPAPVGREEKGATL</sequence>
<protein>
    <submittedName>
        <fullName evidence="2">GNAT family N-acetyltransferase</fullName>
    </submittedName>
</protein>
<dbReference type="SUPFAM" id="SSF55729">
    <property type="entry name" value="Acyl-CoA N-acyltransferases (Nat)"/>
    <property type="match status" value="1"/>
</dbReference>
<feature type="domain" description="N-acetyltransferase" evidence="1">
    <location>
        <begin position="1"/>
        <end position="141"/>
    </location>
</feature>
<dbReference type="InterPro" id="IPR000182">
    <property type="entry name" value="GNAT_dom"/>
</dbReference>
<dbReference type="CDD" id="cd04301">
    <property type="entry name" value="NAT_SF"/>
    <property type="match status" value="1"/>
</dbReference>
<dbReference type="EMBL" id="DWXG01000016">
    <property type="protein sequence ID" value="HJB97355.1"/>
    <property type="molecule type" value="Genomic_DNA"/>
</dbReference>